<keyword evidence="3" id="KW-1185">Reference proteome</keyword>
<dbReference type="EMBL" id="BMAT01013853">
    <property type="protein sequence ID" value="GFS21474.1"/>
    <property type="molecule type" value="Genomic_DNA"/>
</dbReference>
<evidence type="ECO:0000313" key="2">
    <source>
        <dbReference type="EMBL" id="GFS21474.1"/>
    </source>
</evidence>
<dbReference type="Proteomes" id="UP000762676">
    <property type="component" value="Unassembled WGS sequence"/>
</dbReference>
<proteinExistence type="predicted"/>
<feature type="compositionally biased region" description="Basic and acidic residues" evidence="1">
    <location>
        <begin position="1"/>
        <end position="25"/>
    </location>
</feature>
<feature type="region of interest" description="Disordered" evidence="1">
    <location>
        <begin position="1"/>
        <end position="141"/>
    </location>
</feature>
<name>A0AAV4JHB9_9GAST</name>
<gene>
    <name evidence="2" type="ORF">ElyMa_006925800</name>
</gene>
<comment type="caution">
    <text evidence="2">The sequence shown here is derived from an EMBL/GenBank/DDBJ whole genome shotgun (WGS) entry which is preliminary data.</text>
</comment>
<dbReference type="AlphaFoldDB" id="A0AAV4JHB9"/>
<reference evidence="2 3" key="1">
    <citation type="journal article" date="2021" name="Elife">
        <title>Chloroplast acquisition without the gene transfer in kleptoplastic sea slugs, Plakobranchus ocellatus.</title>
        <authorList>
            <person name="Maeda T."/>
            <person name="Takahashi S."/>
            <person name="Yoshida T."/>
            <person name="Shimamura S."/>
            <person name="Takaki Y."/>
            <person name="Nagai Y."/>
            <person name="Toyoda A."/>
            <person name="Suzuki Y."/>
            <person name="Arimoto A."/>
            <person name="Ishii H."/>
            <person name="Satoh N."/>
            <person name="Nishiyama T."/>
            <person name="Hasebe M."/>
            <person name="Maruyama T."/>
            <person name="Minagawa J."/>
            <person name="Obokata J."/>
            <person name="Shigenobu S."/>
        </authorList>
    </citation>
    <scope>NUCLEOTIDE SEQUENCE [LARGE SCALE GENOMIC DNA]</scope>
</reference>
<sequence>MAKMSDEEYLNKDQTEATEEVREKGGFTPSDTILEALQANTGMINAMRKQIKDLQSRSRKRKRSSWHSVRSNHARKISSKIKKTKAMPRSDQLESDDDINALPPPSPRPASSAHETPLFSVVSPATNRDMDVASTDDEWVC</sequence>
<protein>
    <submittedName>
        <fullName evidence="2">Uncharacterized protein</fullName>
    </submittedName>
</protein>
<organism evidence="2 3">
    <name type="scientific">Elysia marginata</name>
    <dbReference type="NCBI Taxonomy" id="1093978"/>
    <lineage>
        <taxon>Eukaryota</taxon>
        <taxon>Metazoa</taxon>
        <taxon>Spiralia</taxon>
        <taxon>Lophotrochozoa</taxon>
        <taxon>Mollusca</taxon>
        <taxon>Gastropoda</taxon>
        <taxon>Heterobranchia</taxon>
        <taxon>Euthyneura</taxon>
        <taxon>Panpulmonata</taxon>
        <taxon>Sacoglossa</taxon>
        <taxon>Placobranchoidea</taxon>
        <taxon>Plakobranchidae</taxon>
        <taxon>Elysia</taxon>
    </lineage>
</organism>
<evidence type="ECO:0000256" key="1">
    <source>
        <dbReference type="SAM" id="MobiDB-lite"/>
    </source>
</evidence>
<feature type="compositionally biased region" description="Basic residues" evidence="1">
    <location>
        <begin position="57"/>
        <end position="86"/>
    </location>
</feature>
<accession>A0AAV4JHB9</accession>
<evidence type="ECO:0000313" key="3">
    <source>
        <dbReference type="Proteomes" id="UP000762676"/>
    </source>
</evidence>